<feature type="region of interest" description="Disordered" evidence="1">
    <location>
        <begin position="1"/>
        <end position="75"/>
    </location>
</feature>
<name>A0ABZ0SDC4_9GAMM</name>
<sequence length="151" mass="16556">METLQGLTGLTSPNPMPRRDTSDQSTKGAAPTEMQPPANSAASAAPQVVMQPGESGKTNTEHRGQNDQPPPREELEGAVQQINKFVESMQRSLEFALDEEGEQMVVKIKDADGEVVKQLPPESVLELRRRLTEVEGMIFKDPEGFLVKDQA</sequence>
<dbReference type="Pfam" id="PF03646">
    <property type="entry name" value="FlaG"/>
    <property type="match status" value="1"/>
</dbReference>
<proteinExistence type="predicted"/>
<dbReference type="PANTHER" id="PTHR37166:SF1">
    <property type="entry name" value="PROTEIN FLAG"/>
    <property type="match status" value="1"/>
</dbReference>
<dbReference type="InterPro" id="IPR005186">
    <property type="entry name" value="FlaG"/>
</dbReference>
<feature type="compositionally biased region" description="Basic and acidic residues" evidence="1">
    <location>
        <begin position="59"/>
        <end position="75"/>
    </location>
</feature>
<keyword evidence="2" id="KW-0966">Cell projection</keyword>
<keyword evidence="2" id="KW-0282">Flagellum</keyword>
<feature type="compositionally biased region" description="Low complexity" evidence="1">
    <location>
        <begin position="36"/>
        <end position="46"/>
    </location>
</feature>
<dbReference type="RefSeq" id="WP_328984328.1">
    <property type="nucleotide sequence ID" value="NZ_CP121472.1"/>
</dbReference>
<gene>
    <name evidence="2" type="ORF">Thiowin_03648</name>
</gene>
<keyword evidence="2" id="KW-0969">Cilium</keyword>
<dbReference type="PANTHER" id="PTHR37166">
    <property type="entry name" value="PROTEIN FLAG"/>
    <property type="match status" value="1"/>
</dbReference>
<dbReference type="InterPro" id="IPR035924">
    <property type="entry name" value="FlaG-like_sf"/>
</dbReference>
<feature type="compositionally biased region" description="Polar residues" evidence="1">
    <location>
        <begin position="1"/>
        <end position="13"/>
    </location>
</feature>
<evidence type="ECO:0000313" key="2">
    <source>
        <dbReference type="EMBL" id="WPL18574.1"/>
    </source>
</evidence>
<protein>
    <submittedName>
        <fullName evidence="2">Flagellar protein FlaG</fullName>
    </submittedName>
</protein>
<organism evidence="2 3">
    <name type="scientific">Thiorhodovibrio winogradskyi</name>
    <dbReference type="NCBI Taxonomy" id="77007"/>
    <lineage>
        <taxon>Bacteria</taxon>
        <taxon>Pseudomonadati</taxon>
        <taxon>Pseudomonadota</taxon>
        <taxon>Gammaproteobacteria</taxon>
        <taxon>Chromatiales</taxon>
        <taxon>Chromatiaceae</taxon>
        <taxon>Thiorhodovibrio</taxon>
    </lineage>
</organism>
<dbReference type="Proteomes" id="UP001432180">
    <property type="component" value="Chromosome"/>
</dbReference>
<reference evidence="2 3" key="1">
    <citation type="journal article" date="2023" name="Microorganisms">
        <title>Thiorhodovibrio frisius and Trv. litoralis spp. nov., Two Novel Members from a Clade of Fastidious Purple Sulfur Bacteria That Exhibit Unique Red-Shifted Light-Harvesting Capabilities.</title>
        <authorList>
            <person name="Methner A."/>
            <person name="Kuzyk S.B."/>
            <person name="Petersen J."/>
            <person name="Bauer S."/>
            <person name="Brinkmann H."/>
            <person name="Sichau K."/>
            <person name="Wanner G."/>
            <person name="Wolf J."/>
            <person name="Neumann-Schaal M."/>
            <person name="Henke P."/>
            <person name="Tank M."/>
            <person name="Sproer C."/>
            <person name="Bunk B."/>
            <person name="Overmann J."/>
        </authorList>
    </citation>
    <scope>NUCLEOTIDE SEQUENCE [LARGE SCALE GENOMIC DNA]</scope>
    <source>
        <strain evidence="2 3">DSM 6702</strain>
    </source>
</reference>
<evidence type="ECO:0000313" key="3">
    <source>
        <dbReference type="Proteomes" id="UP001432180"/>
    </source>
</evidence>
<dbReference type="Gene3D" id="3.30.160.170">
    <property type="entry name" value="FlaG-like"/>
    <property type="match status" value="1"/>
</dbReference>
<keyword evidence="3" id="KW-1185">Reference proteome</keyword>
<dbReference type="EMBL" id="CP121472">
    <property type="protein sequence ID" value="WPL18574.1"/>
    <property type="molecule type" value="Genomic_DNA"/>
</dbReference>
<dbReference type="SUPFAM" id="SSF160214">
    <property type="entry name" value="FlaG-like"/>
    <property type="match status" value="1"/>
</dbReference>
<evidence type="ECO:0000256" key="1">
    <source>
        <dbReference type="SAM" id="MobiDB-lite"/>
    </source>
</evidence>
<accession>A0ABZ0SDC4</accession>